<dbReference type="PANTHER" id="PTHR48041">
    <property type="entry name" value="ABC TRANSPORTER G FAMILY MEMBER 28"/>
    <property type="match status" value="1"/>
</dbReference>
<keyword evidence="4 10" id="KW-0812">Transmembrane</keyword>
<comment type="subcellular location">
    <subcellularLocation>
        <location evidence="1">Membrane</location>
        <topology evidence="1">Multi-pass membrane protein</topology>
    </subcellularLocation>
</comment>
<keyword evidence="6" id="KW-0067">ATP-binding</keyword>
<feature type="transmembrane region" description="Helical" evidence="10">
    <location>
        <begin position="329"/>
        <end position="350"/>
    </location>
</feature>
<feature type="transmembrane region" description="Helical" evidence="10">
    <location>
        <begin position="447"/>
        <end position="470"/>
    </location>
</feature>
<evidence type="ECO:0000256" key="9">
    <source>
        <dbReference type="SAM" id="MobiDB-lite"/>
    </source>
</evidence>
<evidence type="ECO:0000313" key="12">
    <source>
        <dbReference type="EMBL" id="EDS42749.1"/>
    </source>
</evidence>
<dbReference type="PANTHER" id="PTHR48041:SF118">
    <property type="entry name" value="ATP-BINDING CASSETTE TRANSPORTER (ABC TRANSPORTER) FAMILY G MEMBER 16"/>
    <property type="match status" value="1"/>
</dbReference>
<feature type="transmembrane region" description="Helical" evidence="10">
    <location>
        <begin position="476"/>
        <end position="494"/>
    </location>
</feature>
<dbReference type="SUPFAM" id="SSF52540">
    <property type="entry name" value="P-loop containing nucleoside triphosphate hydrolases"/>
    <property type="match status" value="1"/>
</dbReference>
<dbReference type="Pfam" id="PF00005">
    <property type="entry name" value="ABC_tran"/>
    <property type="match status" value="1"/>
</dbReference>
<sequence>MPFKISPISTNIPMISTTGTQLSFRGLTFAPTPKKTVLDNISGSFHSGRLTAIIGPSGSGKSSLLNALSGFGPKSLQGSILVNNEELGQQNYRKLVAYNTQEATLLPNLTVEETLEYAVELRTRSTAAEKRKIVDEIISVLALQKSAHSQARVLSGGGQKRLSIGQDLISNPKILLFDEPTSGLDSESSYQIMSHLKELTKQDRCVISVIHQPSSDLLELYDDLYVVYDGRCMYRGSLQDLIPWYESAGIVCPQYYNRADFVIKLTSENNPHRSKVLELINQMQSENLQEQPSALSTKANLSGRQYPTSWLHQFVTLTRRTVLGTVRNNALFVLRFAGLIAFGLTLGFIFHDIGDDAAKTISNTSNLALTLSSLTFVNAAAQIISFPTEAAVFIREYRANCYSVAAYFFSKLSADFFPMMIGNSALFGITYFLTGQPIETERILKSALIQLLSGWFGQLLGIIGGCLFSLQVATFFVPSALLAMLLFSGFFIHFSELNVVLRPLIYVSPFSYGFKGILDAVYGFNRTELTCHVESDCVYRTGEQVLHMLDMQGIEYWTELCKGEKPFSRQVMTEPPSSINDDDDDPNSGAKFTRSGTS</sequence>
<keyword evidence="5" id="KW-0547">Nucleotide-binding</keyword>
<dbReference type="GO" id="GO:0016887">
    <property type="term" value="F:ATP hydrolysis activity"/>
    <property type="evidence" value="ECO:0007669"/>
    <property type="project" value="InterPro"/>
</dbReference>
<evidence type="ECO:0000256" key="4">
    <source>
        <dbReference type="ARBA" id="ARBA00022692"/>
    </source>
</evidence>
<dbReference type="InParanoid" id="B0W0T2"/>
<feature type="domain" description="ABC transporter" evidence="11">
    <location>
        <begin position="22"/>
        <end position="254"/>
    </location>
</feature>
<evidence type="ECO:0000256" key="1">
    <source>
        <dbReference type="ARBA" id="ARBA00004141"/>
    </source>
</evidence>
<dbReference type="Pfam" id="PF01061">
    <property type="entry name" value="ABC2_membrane"/>
    <property type="match status" value="1"/>
</dbReference>
<dbReference type="OrthoDB" id="66620at2759"/>
<dbReference type="Proteomes" id="UP000002320">
    <property type="component" value="Unassembled WGS sequence"/>
</dbReference>
<evidence type="ECO:0000256" key="3">
    <source>
        <dbReference type="ARBA" id="ARBA00022448"/>
    </source>
</evidence>
<dbReference type="KEGG" id="cqu:CpipJ_CPIJ000553"/>
<dbReference type="EnsemblMetazoa" id="CPIJ000553-RA">
    <property type="protein sequence ID" value="CPIJ000553-PA"/>
    <property type="gene ID" value="CPIJ000553"/>
</dbReference>
<feature type="region of interest" description="Disordered" evidence="9">
    <location>
        <begin position="570"/>
        <end position="598"/>
    </location>
</feature>
<dbReference type="InterPro" id="IPR003439">
    <property type="entry name" value="ABC_transporter-like_ATP-bd"/>
</dbReference>
<dbReference type="AlphaFoldDB" id="B0W0T2"/>
<proteinExistence type="inferred from homology"/>
<dbReference type="EMBL" id="DS231819">
    <property type="protein sequence ID" value="EDS42749.1"/>
    <property type="molecule type" value="Genomic_DNA"/>
</dbReference>
<dbReference type="GO" id="GO:0005886">
    <property type="term" value="C:plasma membrane"/>
    <property type="evidence" value="ECO:0007669"/>
    <property type="project" value="TreeGrafter"/>
</dbReference>
<dbReference type="Gene3D" id="3.40.50.300">
    <property type="entry name" value="P-loop containing nucleotide triphosphate hydrolases"/>
    <property type="match status" value="1"/>
</dbReference>
<dbReference type="GO" id="GO:0005524">
    <property type="term" value="F:ATP binding"/>
    <property type="evidence" value="ECO:0007669"/>
    <property type="project" value="UniProtKB-KW"/>
</dbReference>
<keyword evidence="7 10" id="KW-1133">Transmembrane helix</keyword>
<dbReference type="VEuPathDB" id="VectorBase:CPIJ000553"/>
<dbReference type="GO" id="GO:0140359">
    <property type="term" value="F:ABC-type transporter activity"/>
    <property type="evidence" value="ECO:0007669"/>
    <property type="project" value="InterPro"/>
</dbReference>
<dbReference type="HOGENOM" id="CLU_000604_57_6_1"/>
<evidence type="ECO:0000256" key="10">
    <source>
        <dbReference type="SAM" id="Phobius"/>
    </source>
</evidence>
<evidence type="ECO:0000256" key="6">
    <source>
        <dbReference type="ARBA" id="ARBA00022840"/>
    </source>
</evidence>
<organism>
    <name type="scientific">Culex quinquefasciatus</name>
    <name type="common">Southern house mosquito</name>
    <name type="synonym">Culex pungens</name>
    <dbReference type="NCBI Taxonomy" id="7176"/>
    <lineage>
        <taxon>Eukaryota</taxon>
        <taxon>Metazoa</taxon>
        <taxon>Ecdysozoa</taxon>
        <taxon>Arthropoda</taxon>
        <taxon>Hexapoda</taxon>
        <taxon>Insecta</taxon>
        <taxon>Pterygota</taxon>
        <taxon>Neoptera</taxon>
        <taxon>Endopterygota</taxon>
        <taxon>Diptera</taxon>
        <taxon>Nematocera</taxon>
        <taxon>Culicoidea</taxon>
        <taxon>Culicidae</taxon>
        <taxon>Culicinae</taxon>
        <taxon>Culicini</taxon>
        <taxon>Culex</taxon>
        <taxon>Culex</taxon>
    </lineage>
</organism>
<name>B0W0T2_CULQU</name>
<evidence type="ECO:0000256" key="5">
    <source>
        <dbReference type="ARBA" id="ARBA00022741"/>
    </source>
</evidence>
<accession>B0W0T2</accession>
<dbReference type="InterPro" id="IPR003593">
    <property type="entry name" value="AAA+_ATPase"/>
</dbReference>
<dbReference type="OMA" id="HENPANH"/>
<keyword evidence="8 10" id="KW-0472">Membrane</keyword>
<dbReference type="eggNOG" id="KOG0061">
    <property type="taxonomic scope" value="Eukaryota"/>
</dbReference>
<evidence type="ECO:0000256" key="7">
    <source>
        <dbReference type="ARBA" id="ARBA00022989"/>
    </source>
</evidence>
<dbReference type="PROSITE" id="PS50893">
    <property type="entry name" value="ABC_TRANSPORTER_2"/>
    <property type="match status" value="1"/>
</dbReference>
<keyword evidence="3" id="KW-0813">Transport</keyword>
<comment type="similarity">
    <text evidence="2">Belongs to the ABC transporter superfamily. ABCG family. Eye pigment precursor importer (TC 3.A.1.204) subfamily.</text>
</comment>
<feature type="transmembrane region" description="Helical" evidence="10">
    <location>
        <begin position="416"/>
        <end position="435"/>
    </location>
</feature>
<dbReference type="InterPro" id="IPR027417">
    <property type="entry name" value="P-loop_NTPase"/>
</dbReference>
<evidence type="ECO:0000256" key="8">
    <source>
        <dbReference type="ARBA" id="ARBA00023136"/>
    </source>
</evidence>
<dbReference type="STRING" id="7176.B0W0T2"/>
<evidence type="ECO:0000256" key="2">
    <source>
        <dbReference type="ARBA" id="ARBA00005814"/>
    </source>
</evidence>
<dbReference type="VEuPathDB" id="VectorBase:CQUJHB017219"/>
<evidence type="ECO:0000313" key="13">
    <source>
        <dbReference type="EnsemblMetazoa" id="CPIJ000553-PA"/>
    </source>
</evidence>
<reference evidence="12" key="1">
    <citation type="submission" date="2007-03" db="EMBL/GenBank/DDBJ databases">
        <title>Annotation of Culex pipiens quinquefasciatus.</title>
        <authorList>
            <consortium name="The Broad Institute Genome Sequencing Platform"/>
            <person name="Atkinson P.W."/>
            <person name="Hemingway J."/>
            <person name="Christensen B.M."/>
            <person name="Higgs S."/>
            <person name="Kodira C."/>
            <person name="Hannick L."/>
            <person name="Megy K."/>
            <person name="O'Leary S."/>
            <person name="Pearson M."/>
            <person name="Haas B.J."/>
            <person name="Mauceli E."/>
            <person name="Wortman J.R."/>
            <person name="Lee N.H."/>
            <person name="Guigo R."/>
            <person name="Stanke M."/>
            <person name="Alvarado L."/>
            <person name="Amedeo P."/>
            <person name="Antoine C.H."/>
            <person name="Arensburger P."/>
            <person name="Bidwell S.L."/>
            <person name="Crawford M."/>
            <person name="Camaro F."/>
            <person name="Devon K."/>
            <person name="Engels R."/>
            <person name="Hammond M."/>
            <person name="Howarth C."/>
            <person name="Koehrsen M."/>
            <person name="Lawson D."/>
            <person name="Montgomery P."/>
            <person name="Nene V."/>
            <person name="Nusbaum C."/>
            <person name="Puiu D."/>
            <person name="Romero-Severson J."/>
            <person name="Severson D.W."/>
            <person name="Shumway M."/>
            <person name="Sisk P."/>
            <person name="Stolte C."/>
            <person name="Zeng Q."/>
            <person name="Eisenstadt E."/>
            <person name="Fraser-Liggett C."/>
            <person name="Strausberg R."/>
            <person name="Galagan J."/>
            <person name="Birren B."/>
            <person name="Collins F.H."/>
        </authorList>
    </citation>
    <scope>NUCLEOTIDE SEQUENCE [LARGE SCALE GENOMIC DNA]</scope>
    <source>
        <strain evidence="12">JHB</strain>
    </source>
</reference>
<dbReference type="SMART" id="SM00382">
    <property type="entry name" value="AAA"/>
    <property type="match status" value="1"/>
</dbReference>
<keyword evidence="14" id="KW-1185">Reference proteome</keyword>
<reference evidence="13" key="2">
    <citation type="submission" date="2021-02" db="UniProtKB">
        <authorList>
            <consortium name="EnsemblMetazoa"/>
        </authorList>
    </citation>
    <scope>IDENTIFICATION</scope>
    <source>
        <strain evidence="13">JHB</strain>
    </source>
</reference>
<dbReference type="InterPro" id="IPR050352">
    <property type="entry name" value="ABCG_transporters"/>
</dbReference>
<gene>
    <name evidence="13" type="primary">6031679</name>
    <name evidence="12" type="ORF">CpipJ_CPIJ000553</name>
</gene>
<protein>
    <submittedName>
        <fullName evidence="12 13">Abc transporter</fullName>
    </submittedName>
</protein>
<dbReference type="InterPro" id="IPR013525">
    <property type="entry name" value="ABC2_TM"/>
</dbReference>
<evidence type="ECO:0000259" key="11">
    <source>
        <dbReference type="PROSITE" id="PS50893"/>
    </source>
</evidence>
<evidence type="ECO:0000313" key="14">
    <source>
        <dbReference type="Proteomes" id="UP000002320"/>
    </source>
</evidence>